<keyword evidence="12" id="KW-1185">Reference proteome</keyword>
<comment type="caution">
    <text evidence="10">Lacks conserved residue(s) required for the propagation of feature annotation.</text>
</comment>
<evidence type="ECO:0000256" key="9">
    <source>
        <dbReference type="ARBA" id="ARBA00049940"/>
    </source>
</evidence>
<feature type="binding site" evidence="10">
    <location>
        <position position="76"/>
    </location>
    <ligand>
        <name>Na(+)</name>
        <dbReference type="ChEBI" id="CHEBI:29101"/>
        <note>structural</note>
    </ligand>
</feature>
<proteinExistence type="inferred from homology"/>
<evidence type="ECO:0000256" key="6">
    <source>
        <dbReference type="ARBA" id="ARBA00023303"/>
    </source>
</evidence>
<gene>
    <name evidence="10 11" type="primary">crcB</name>
    <name evidence="10" type="synonym">fluC</name>
    <name evidence="11" type="ORF">IDF66_03080</name>
</gene>
<dbReference type="PANTHER" id="PTHR28259:SF1">
    <property type="entry name" value="FLUORIDE EXPORT PROTEIN 1-RELATED"/>
    <property type="match status" value="1"/>
</dbReference>
<protein>
    <recommendedName>
        <fullName evidence="10">Fluoride-specific ion channel FluC</fullName>
    </recommendedName>
</protein>
<feature type="binding site" evidence="10">
    <location>
        <position position="73"/>
    </location>
    <ligand>
        <name>Na(+)</name>
        <dbReference type="ChEBI" id="CHEBI:29101"/>
        <note>structural</note>
    </ligand>
</feature>
<comment type="function">
    <text evidence="9 10">Fluoride-specific ion channel. Important for reducing fluoride concentration in the cell, thus reducing its toxicity.</text>
</comment>
<evidence type="ECO:0000256" key="1">
    <source>
        <dbReference type="ARBA" id="ARBA00004651"/>
    </source>
</evidence>
<comment type="caution">
    <text evidence="11">The sequence shown here is derived from an EMBL/GenBank/DDBJ whole genome shotgun (WGS) entry which is preliminary data.</text>
</comment>
<accession>A0ABR7W7H8</accession>
<evidence type="ECO:0000313" key="11">
    <source>
        <dbReference type="EMBL" id="MBD1318555.1"/>
    </source>
</evidence>
<evidence type="ECO:0000256" key="5">
    <source>
        <dbReference type="ARBA" id="ARBA00023136"/>
    </source>
</evidence>
<keyword evidence="10" id="KW-0915">Sodium</keyword>
<evidence type="ECO:0000256" key="4">
    <source>
        <dbReference type="ARBA" id="ARBA00022989"/>
    </source>
</evidence>
<evidence type="ECO:0000313" key="12">
    <source>
        <dbReference type="Proteomes" id="UP000602395"/>
    </source>
</evidence>
<evidence type="ECO:0000256" key="10">
    <source>
        <dbReference type="HAMAP-Rule" id="MF_00454"/>
    </source>
</evidence>
<dbReference type="Pfam" id="PF02537">
    <property type="entry name" value="CRCB"/>
    <property type="match status" value="1"/>
</dbReference>
<evidence type="ECO:0000256" key="7">
    <source>
        <dbReference type="ARBA" id="ARBA00035120"/>
    </source>
</evidence>
<dbReference type="HAMAP" id="MF_00454">
    <property type="entry name" value="FluC"/>
    <property type="match status" value="1"/>
</dbReference>
<name>A0ABR7W7H8_9ACTN</name>
<dbReference type="NCBIfam" id="TIGR00494">
    <property type="entry name" value="crcB"/>
    <property type="match status" value="1"/>
</dbReference>
<comment type="catalytic activity">
    <reaction evidence="8">
        <text>fluoride(in) = fluoride(out)</text>
        <dbReference type="Rhea" id="RHEA:76159"/>
        <dbReference type="ChEBI" id="CHEBI:17051"/>
    </reaction>
    <physiologicalReaction direction="left-to-right" evidence="8">
        <dbReference type="Rhea" id="RHEA:76160"/>
    </physiologicalReaction>
</comment>
<keyword evidence="5 10" id="KW-0472">Membrane</keyword>
<keyword evidence="10" id="KW-0479">Metal-binding</keyword>
<dbReference type="PANTHER" id="PTHR28259">
    <property type="entry name" value="FLUORIDE EXPORT PROTEIN 1-RELATED"/>
    <property type="match status" value="1"/>
</dbReference>
<comment type="activity regulation">
    <text evidence="10">Na(+) is not transported, but it plays an essential structural role and its presence is essential for fluoride channel function.</text>
</comment>
<keyword evidence="6 10" id="KW-0407">Ion channel</keyword>
<organism evidence="11 12">
    <name type="scientific">Gordonia hankookensis</name>
    <dbReference type="NCBI Taxonomy" id="589403"/>
    <lineage>
        <taxon>Bacteria</taxon>
        <taxon>Bacillati</taxon>
        <taxon>Actinomycetota</taxon>
        <taxon>Actinomycetes</taxon>
        <taxon>Mycobacteriales</taxon>
        <taxon>Gordoniaceae</taxon>
        <taxon>Gordonia</taxon>
    </lineage>
</organism>
<feature type="transmembrane region" description="Helical" evidence="10">
    <location>
        <begin position="32"/>
        <end position="56"/>
    </location>
</feature>
<dbReference type="InterPro" id="IPR003691">
    <property type="entry name" value="FluC"/>
</dbReference>
<evidence type="ECO:0000256" key="2">
    <source>
        <dbReference type="ARBA" id="ARBA00022475"/>
    </source>
</evidence>
<keyword evidence="4 10" id="KW-1133">Transmembrane helix</keyword>
<dbReference type="RefSeq" id="WP_190265683.1">
    <property type="nucleotide sequence ID" value="NZ_BAABAD010000003.1"/>
</dbReference>
<comment type="subcellular location">
    <subcellularLocation>
        <location evidence="1 10">Cell membrane</location>
        <topology evidence="1 10">Multi-pass membrane protein</topology>
    </subcellularLocation>
</comment>
<keyword evidence="2 10" id="KW-1003">Cell membrane</keyword>
<dbReference type="Proteomes" id="UP000602395">
    <property type="component" value="Unassembled WGS sequence"/>
</dbReference>
<sequence length="122" mass="12777">MTVVAVMLAGALGAVARFVVDGAIKQWRPTTFPWATFIINVSGSLLLGFLAGLVMFHSAPTGWQTVLGTGFCGGYTTFSTASFETVRLAEKRRTMSAAVYALGSVLVSSLVCGLGLVLAWAL</sequence>
<comment type="similarity">
    <text evidence="7 10">Belongs to the fluoride channel Fluc/FEX (TC 1.A.43) family.</text>
</comment>
<keyword evidence="3 10" id="KW-0812">Transmembrane</keyword>
<dbReference type="EMBL" id="JACWMS010000001">
    <property type="protein sequence ID" value="MBD1318555.1"/>
    <property type="molecule type" value="Genomic_DNA"/>
</dbReference>
<feature type="transmembrane region" description="Helical" evidence="10">
    <location>
        <begin position="97"/>
        <end position="121"/>
    </location>
</feature>
<keyword evidence="10" id="KW-0406">Ion transport</keyword>
<reference evidence="11 12" key="1">
    <citation type="submission" date="2020-09" db="EMBL/GenBank/DDBJ databases">
        <title>Novel species in genus Gordonia.</title>
        <authorList>
            <person name="Zhang G."/>
        </authorList>
    </citation>
    <scope>NUCLEOTIDE SEQUENCE [LARGE SCALE GENOMIC DNA]</scope>
    <source>
        <strain evidence="11 12">ON-33</strain>
    </source>
</reference>
<evidence type="ECO:0000256" key="3">
    <source>
        <dbReference type="ARBA" id="ARBA00022692"/>
    </source>
</evidence>
<keyword evidence="10" id="KW-0813">Transport</keyword>
<evidence type="ECO:0000256" key="8">
    <source>
        <dbReference type="ARBA" id="ARBA00035585"/>
    </source>
</evidence>